<dbReference type="OrthoDB" id="9806724at2"/>
<dbReference type="FunFam" id="3.90.700.10:FF:000003">
    <property type="entry name" value="Fumarate reductase flavoprotein subunit"/>
    <property type="match status" value="1"/>
</dbReference>
<dbReference type="PIRSF" id="PIRSF000171">
    <property type="entry name" value="SDHA_APRA_LASPO"/>
    <property type="match status" value="1"/>
</dbReference>
<dbReference type="NCBIfam" id="TIGR01812">
    <property type="entry name" value="sdhA_frdA_Gneg"/>
    <property type="match status" value="1"/>
</dbReference>
<dbReference type="RefSeq" id="WP_093691506.1">
    <property type="nucleotide sequence ID" value="NZ_FNBU01000025.1"/>
</dbReference>
<sequence length="570" mass="61955">MLKFDVLVIGSGGAGMRAALEASRQGGGSVALMTKMFPTRSATGCAQGGINGALKNADPNDSVEKHFFDTVKGSDYLGDQDAVEFFVTNAPDCIRELDYFGVPFSRDKEGRIAQRNFGGASSPRTCYSADKTGHVILHTLYEQCLKYKVKVLSEWYLLQLVVDNGKLCGVVALELKTGRIVPIAAKAVVMATGGAGRMYWLRTTNPFASTGDGMAACLNAGIALKDPEFVQFHPTGLAGTGILMSEASRGEGGYLINNKGERFMQRYAPEKMELATRDLVSQAIETEIKEGRGFGGTGMSAYVLLDLRHLGREKILERLPQIRDLAIAFEQVDPIEQPIPIRPSCHYSMGGIDVVDYRTCATAVEGVFAAGECSCISIHGANRLGGNSLADIVVFGKFAGKGAQACALERSFYNEGAVLEAAKAWEAKREKVLARTGGPTVASIRDRLAETMWYKVGVFRKGAEMEEALNTVDGLLAEYQSCRVGDPSLVYNTAFVNYIELGSMLTVAKAVVLGALNRTESRGCHLREDYPHRDDANFLKHTLVTKEGDAYKLSYRDVVVTKYQPAERKY</sequence>
<evidence type="ECO:0000259" key="11">
    <source>
        <dbReference type="Pfam" id="PF00890"/>
    </source>
</evidence>
<keyword evidence="7" id="KW-0249">Electron transport</keyword>
<dbReference type="PANTHER" id="PTHR11632">
    <property type="entry name" value="SUCCINATE DEHYDROGENASE 2 FLAVOPROTEIN SUBUNIT"/>
    <property type="match status" value="1"/>
</dbReference>
<evidence type="ECO:0000256" key="5">
    <source>
        <dbReference type="ARBA" id="ARBA00022630"/>
    </source>
</evidence>
<dbReference type="Gene3D" id="1.20.58.100">
    <property type="entry name" value="Fumarate reductase/succinate dehydrogenase flavoprotein-like, C-terminal domain"/>
    <property type="match status" value="1"/>
</dbReference>
<keyword evidence="8" id="KW-0560">Oxidoreductase</keyword>
<organism evidence="13 14">
    <name type="scientific">Sporolituus thermophilus DSM 23256</name>
    <dbReference type="NCBI Taxonomy" id="1123285"/>
    <lineage>
        <taxon>Bacteria</taxon>
        <taxon>Bacillati</taxon>
        <taxon>Bacillota</taxon>
        <taxon>Negativicutes</taxon>
        <taxon>Selenomonadales</taxon>
        <taxon>Sporomusaceae</taxon>
        <taxon>Sporolituus</taxon>
    </lineage>
</organism>
<dbReference type="InterPro" id="IPR027477">
    <property type="entry name" value="Succ_DH/fumarate_Rdtase_cat_sf"/>
</dbReference>
<feature type="domain" description="Fumarate reductase/succinate dehydrogenase flavoprotein-like C-terminal" evidence="12">
    <location>
        <begin position="445"/>
        <end position="570"/>
    </location>
</feature>
<dbReference type="Gene3D" id="3.90.700.10">
    <property type="entry name" value="Succinate dehydrogenase/fumarate reductase flavoprotein, catalytic domain"/>
    <property type="match status" value="1"/>
</dbReference>
<evidence type="ECO:0000259" key="12">
    <source>
        <dbReference type="Pfam" id="PF02910"/>
    </source>
</evidence>
<dbReference type="Gene3D" id="3.50.50.60">
    <property type="entry name" value="FAD/NAD(P)-binding domain"/>
    <property type="match status" value="1"/>
</dbReference>
<feature type="active site" description="Proton acceptor" evidence="10">
    <location>
        <position position="277"/>
    </location>
</feature>
<keyword evidence="4" id="KW-0813">Transport</keyword>
<feature type="domain" description="FAD-dependent oxidoreductase 2 FAD-binding" evidence="11">
    <location>
        <begin position="5"/>
        <end position="389"/>
    </location>
</feature>
<dbReference type="GO" id="GO:0009061">
    <property type="term" value="P:anaerobic respiration"/>
    <property type="evidence" value="ECO:0007669"/>
    <property type="project" value="TreeGrafter"/>
</dbReference>
<dbReference type="EMBL" id="FNBU01000025">
    <property type="protein sequence ID" value="SDF73764.1"/>
    <property type="molecule type" value="Genomic_DNA"/>
</dbReference>
<dbReference type="InterPro" id="IPR014006">
    <property type="entry name" value="Succ_Dhase_FrdA_Gneg"/>
</dbReference>
<comment type="similarity">
    <text evidence="3">Belongs to the FAD-dependent oxidoreductase 2 family. FRD/SDH subfamily.</text>
</comment>
<dbReference type="AlphaFoldDB" id="A0A1G7NI72"/>
<evidence type="ECO:0000313" key="14">
    <source>
        <dbReference type="Proteomes" id="UP000243333"/>
    </source>
</evidence>
<name>A0A1G7NI72_9FIRM</name>
<dbReference type="InterPro" id="IPR015939">
    <property type="entry name" value="Fum_Rdtase/Succ_DH_flav-like_C"/>
</dbReference>
<evidence type="ECO:0000256" key="3">
    <source>
        <dbReference type="ARBA" id="ARBA00008040"/>
    </source>
</evidence>
<evidence type="ECO:0000256" key="10">
    <source>
        <dbReference type="PIRSR" id="PIRSR000171-1"/>
    </source>
</evidence>
<dbReference type="PRINTS" id="PR00411">
    <property type="entry name" value="PNDRDTASEI"/>
</dbReference>
<dbReference type="PRINTS" id="PR00368">
    <property type="entry name" value="FADPNR"/>
</dbReference>
<evidence type="ECO:0000256" key="1">
    <source>
        <dbReference type="ARBA" id="ARBA00001974"/>
    </source>
</evidence>
<dbReference type="SUPFAM" id="SSF51905">
    <property type="entry name" value="FAD/NAD(P)-binding domain"/>
    <property type="match status" value="1"/>
</dbReference>
<gene>
    <name evidence="13" type="ORF">SAMN05660235_02582</name>
</gene>
<protein>
    <submittedName>
        <fullName evidence="13">Succinate dehydrogenase subunit A</fullName>
    </submittedName>
</protein>
<dbReference type="SUPFAM" id="SSF46977">
    <property type="entry name" value="Succinate dehydrogenase/fumarate reductase flavoprotein C-terminal domain"/>
    <property type="match status" value="1"/>
</dbReference>
<dbReference type="SUPFAM" id="SSF56425">
    <property type="entry name" value="Succinate dehydrogenase/fumarate reductase flavoprotein, catalytic domain"/>
    <property type="match status" value="1"/>
</dbReference>
<reference evidence="14" key="1">
    <citation type="submission" date="2016-10" db="EMBL/GenBank/DDBJ databases">
        <authorList>
            <person name="Varghese N."/>
            <person name="Submissions S."/>
        </authorList>
    </citation>
    <scope>NUCLEOTIDE SEQUENCE [LARGE SCALE GENOMIC DNA]</scope>
    <source>
        <strain evidence="14">DSM 23256</strain>
    </source>
</reference>
<evidence type="ECO:0000256" key="7">
    <source>
        <dbReference type="ARBA" id="ARBA00022982"/>
    </source>
</evidence>
<dbReference type="Pfam" id="PF02910">
    <property type="entry name" value="Succ_DH_flav_C"/>
    <property type="match status" value="1"/>
</dbReference>
<keyword evidence="9" id="KW-0472">Membrane</keyword>
<evidence type="ECO:0000313" key="13">
    <source>
        <dbReference type="EMBL" id="SDF73764.1"/>
    </source>
</evidence>
<dbReference type="InterPro" id="IPR036188">
    <property type="entry name" value="FAD/NAD-bd_sf"/>
</dbReference>
<dbReference type="GO" id="GO:0050660">
    <property type="term" value="F:flavin adenine dinucleotide binding"/>
    <property type="evidence" value="ECO:0007669"/>
    <property type="project" value="InterPro"/>
</dbReference>
<comment type="cofactor">
    <cofactor evidence="1">
        <name>FAD</name>
        <dbReference type="ChEBI" id="CHEBI:57692"/>
    </cofactor>
</comment>
<dbReference type="GO" id="GO:0033765">
    <property type="term" value="F:steroid dehydrogenase activity, acting on the CH-CH group of donors"/>
    <property type="evidence" value="ECO:0007669"/>
    <property type="project" value="UniProtKB-ARBA"/>
</dbReference>
<dbReference type="PANTHER" id="PTHR11632:SF51">
    <property type="entry name" value="SUCCINATE DEHYDROGENASE [UBIQUINONE] FLAVOPROTEIN SUBUNIT, MITOCHONDRIAL"/>
    <property type="match status" value="1"/>
</dbReference>
<dbReference type="Pfam" id="PF00890">
    <property type="entry name" value="FAD_binding_2"/>
    <property type="match status" value="1"/>
</dbReference>
<evidence type="ECO:0000256" key="4">
    <source>
        <dbReference type="ARBA" id="ARBA00022448"/>
    </source>
</evidence>
<evidence type="ECO:0000256" key="8">
    <source>
        <dbReference type="ARBA" id="ARBA00023002"/>
    </source>
</evidence>
<dbReference type="GO" id="GO:0005886">
    <property type="term" value="C:plasma membrane"/>
    <property type="evidence" value="ECO:0007669"/>
    <property type="project" value="TreeGrafter"/>
</dbReference>
<proteinExistence type="inferred from homology"/>
<accession>A0A1G7NI72</accession>
<dbReference type="InterPro" id="IPR003953">
    <property type="entry name" value="FAD-dep_OxRdtase_2_FAD-bd"/>
</dbReference>
<dbReference type="STRING" id="1123285.SAMN05660235_02582"/>
<dbReference type="GO" id="GO:0000104">
    <property type="term" value="F:succinate dehydrogenase activity"/>
    <property type="evidence" value="ECO:0007669"/>
    <property type="project" value="TreeGrafter"/>
</dbReference>
<dbReference type="GO" id="GO:0022900">
    <property type="term" value="P:electron transport chain"/>
    <property type="evidence" value="ECO:0007669"/>
    <property type="project" value="InterPro"/>
</dbReference>
<dbReference type="Proteomes" id="UP000243333">
    <property type="component" value="Unassembled WGS sequence"/>
</dbReference>
<evidence type="ECO:0000256" key="6">
    <source>
        <dbReference type="ARBA" id="ARBA00022827"/>
    </source>
</evidence>
<keyword evidence="14" id="KW-1185">Reference proteome</keyword>
<comment type="subcellular location">
    <subcellularLocation>
        <location evidence="2">Membrane</location>
        <topology evidence="2">Peripheral membrane protein</topology>
    </subcellularLocation>
</comment>
<dbReference type="InterPro" id="IPR037099">
    <property type="entry name" value="Fum_R/Succ_DH_flav-like_C_sf"/>
</dbReference>
<dbReference type="GO" id="GO:0009055">
    <property type="term" value="F:electron transfer activity"/>
    <property type="evidence" value="ECO:0007669"/>
    <property type="project" value="TreeGrafter"/>
</dbReference>
<dbReference type="InterPro" id="IPR030664">
    <property type="entry name" value="SdhA/FrdA/AprA"/>
</dbReference>
<evidence type="ECO:0000256" key="2">
    <source>
        <dbReference type="ARBA" id="ARBA00004170"/>
    </source>
</evidence>
<keyword evidence="6" id="KW-0274">FAD</keyword>
<evidence type="ECO:0000256" key="9">
    <source>
        <dbReference type="ARBA" id="ARBA00023136"/>
    </source>
</evidence>
<keyword evidence="5" id="KW-0285">Flavoprotein</keyword>
<dbReference type="Gene3D" id="4.10.80.40">
    <property type="entry name" value="succinate dehydrogenase protein domain"/>
    <property type="match status" value="1"/>
</dbReference>